<proteinExistence type="predicted"/>
<reference evidence="5" key="1">
    <citation type="submission" date="2025-08" db="UniProtKB">
        <authorList>
            <consortium name="RefSeq"/>
        </authorList>
    </citation>
    <scope>IDENTIFICATION</scope>
</reference>
<dbReference type="AlphaFoldDB" id="A0A979FY06"/>
<feature type="chain" id="PRO_5037287856" evidence="2">
    <location>
        <begin position="19"/>
        <end position="392"/>
    </location>
</feature>
<keyword evidence="4" id="KW-1185">Reference proteome</keyword>
<dbReference type="OrthoDB" id="5978072at2759"/>
<dbReference type="RefSeq" id="XP_047741677.1">
    <property type="nucleotide sequence ID" value="XM_047885721.1"/>
</dbReference>
<name>A0A979FY06_HYAAZ</name>
<sequence length="392" mass="44293">MIFLHIAVLLLAPKNTASLGVSWDWNKWWTYDGISGPNFWGLINPEWSLCTQGRRQSPVNIDPTLLLFDPNLRPLHIDKHGVSGTLNNTGHGVVFTLDGEGPPLWTRPVGQKQVTQMRGYGGQDGGKRRKRGTGEKGKQRKGTKTHRKSKKKTKKLSKKSSTTRKQSSQRAENVRFDGRTREQFNDQSSNNKTKIKINNNSSVKKISMNLNAVNDVKIKVGAPDNSLTSMSSQNEIHAKLIRKRDVGSNLYGNAIYSNTWNIDSFGGFSNFADQNQNLKNSASRMEMHYNSTTYGSQEDSYDIDGSEGIIADVDQNNDLIDVMHKRKLTEWHNQKEYEGTSKSKRYYHINKGIKSKKNIEDDSIKNLNKFDKFENTENTTSNIAAITAEHDP</sequence>
<feature type="signal peptide" evidence="2">
    <location>
        <begin position="1"/>
        <end position="18"/>
    </location>
</feature>
<protein>
    <submittedName>
        <fullName evidence="5">Uncharacterized protein LOC125179591</fullName>
    </submittedName>
</protein>
<accession>A0A979FY06</accession>
<evidence type="ECO:0000256" key="1">
    <source>
        <dbReference type="SAM" id="MobiDB-lite"/>
    </source>
</evidence>
<dbReference type="SMART" id="SM01057">
    <property type="entry name" value="Carb_anhydrase"/>
    <property type="match status" value="1"/>
</dbReference>
<dbReference type="Proteomes" id="UP000694843">
    <property type="component" value="Unplaced"/>
</dbReference>
<dbReference type="PROSITE" id="PS51144">
    <property type="entry name" value="ALPHA_CA_2"/>
    <property type="match status" value="1"/>
</dbReference>
<feature type="compositionally biased region" description="Basic and acidic residues" evidence="1">
    <location>
        <begin position="172"/>
        <end position="184"/>
    </location>
</feature>
<evidence type="ECO:0000256" key="2">
    <source>
        <dbReference type="SAM" id="SignalP"/>
    </source>
</evidence>
<feature type="domain" description="Alpha-carbonic anhydrase" evidence="3">
    <location>
        <begin position="27"/>
        <end position="392"/>
    </location>
</feature>
<feature type="region of interest" description="Disordered" evidence="1">
    <location>
        <begin position="104"/>
        <end position="198"/>
    </location>
</feature>
<dbReference type="GeneID" id="125179591"/>
<dbReference type="Gene3D" id="3.10.200.10">
    <property type="entry name" value="Alpha carbonic anhydrase"/>
    <property type="match status" value="1"/>
</dbReference>
<dbReference type="Pfam" id="PF00194">
    <property type="entry name" value="Carb_anhydrase"/>
    <property type="match status" value="1"/>
</dbReference>
<evidence type="ECO:0000313" key="4">
    <source>
        <dbReference type="Proteomes" id="UP000694843"/>
    </source>
</evidence>
<dbReference type="InterPro" id="IPR001148">
    <property type="entry name" value="CA_dom"/>
</dbReference>
<dbReference type="KEGG" id="hazt:125179591"/>
<feature type="compositionally biased region" description="Basic residues" evidence="1">
    <location>
        <begin position="138"/>
        <end position="162"/>
    </location>
</feature>
<keyword evidence="2" id="KW-0732">Signal</keyword>
<dbReference type="InterPro" id="IPR036398">
    <property type="entry name" value="CA_dom_sf"/>
</dbReference>
<gene>
    <name evidence="5" type="primary">LOC125179591</name>
</gene>
<feature type="compositionally biased region" description="Low complexity" evidence="1">
    <location>
        <begin position="188"/>
        <end position="198"/>
    </location>
</feature>
<dbReference type="SUPFAM" id="SSF51069">
    <property type="entry name" value="Carbonic anhydrase"/>
    <property type="match status" value="1"/>
</dbReference>
<evidence type="ECO:0000259" key="3">
    <source>
        <dbReference type="PROSITE" id="PS51144"/>
    </source>
</evidence>
<evidence type="ECO:0000313" key="5">
    <source>
        <dbReference type="RefSeq" id="XP_047741677.1"/>
    </source>
</evidence>
<organism evidence="4 5">
    <name type="scientific">Hyalella azteca</name>
    <name type="common">Amphipod</name>
    <dbReference type="NCBI Taxonomy" id="294128"/>
    <lineage>
        <taxon>Eukaryota</taxon>
        <taxon>Metazoa</taxon>
        <taxon>Ecdysozoa</taxon>
        <taxon>Arthropoda</taxon>
        <taxon>Crustacea</taxon>
        <taxon>Multicrustacea</taxon>
        <taxon>Malacostraca</taxon>
        <taxon>Eumalacostraca</taxon>
        <taxon>Peracarida</taxon>
        <taxon>Amphipoda</taxon>
        <taxon>Senticaudata</taxon>
        <taxon>Talitrida</taxon>
        <taxon>Talitroidea</taxon>
        <taxon>Hyalellidae</taxon>
        <taxon>Hyalella</taxon>
    </lineage>
</organism>